<feature type="domain" description="SGNH hydrolase-type esterase" evidence="1">
    <location>
        <begin position="15"/>
        <end position="211"/>
    </location>
</feature>
<dbReference type="CDD" id="cd01839">
    <property type="entry name" value="SGNH_arylesterase_like"/>
    <property type="match status" value="1"/>
</dbReference>
<evidence type="ECO:0000313" key="2">
    <source>
        <dbReference type="EMBL" id="EEG25819.1"/>
    </source>
</evidence>
<organism evidence="2 3">
    <name type="scientific">Corynebacterium matruchotii ATCC 33806</name>
    <dbReference type="NCBI Taxonomy" id="566549"/>
    <lineage>
        <taxon>Bacteria</taxon>
        <taxon>Bacillati</taxon>
        <taxon>Actinomycetota</taxon>
        <taxon>Actinomycetes</taxon>
        <taxon>Mycobacteriales</taxon>
        <taxon>Corynebacteriaceae</taxon>
        <taxon>Corynebacterium</taxon>
    </lineage>
</organism>
<accession>C0E6V9</accession>
<dbReference type="Gene3D" id="3.40.50.1110">
    <property type="entry name" value="SGNH hydrolase"/>
    <property type="match status" value="1"/>
</dbReference>
<gene>
    <name evidence="2" type="ORF">CORMATOL_02747</name>
</gene>
<sequence length="225" mass="24553">MVVRAMTEFKHVVVYGDSLSWGIIPLTRRRLDFASRWPQVMARDLNDTAEAAGRDYRVHVTEECLNGRRTAFEDPYKPGRSGLIGIQQVIEAQSPLDVVIIMLGTNDFQSIHRHTPWHSAMGIAAIIDVIRATTLEPEIPVPKILVVAPPALDHPRGPIGPKFTGGDTASAGLADALRQITAEYGCGFFDANSVITSSTVDGVHLDKEQHRVLGKAVSKVVAQLL</sequence>
<dbReference type="Proteomes" id="UP000006247">
    <property type="component" value="Unassembled WGS sequence"/>
</dbReference>
<dbReference type="SUPFAM" id="SSF52266">
    <property type="entry name" value="SGNH hydrolase"/>
    <property type="match status" value="1"/>
</dbReference>
<dbReference type="HOGENOM" id="CLU_088167_0_0_11"/>
<name>C0E6V9_9CORY</name>
<dbReference type="Pfam" id="PF13472">
    <property type="entry name" value="Lipase_GDSL_2"/>
    <property type="match status" value="1"/>
</dbReference>
<comment type="caution">
    <text evidence="2">The sequence shown here is derived from an EMBL/GenBank/DDBJ whole genome shotgun (WGS) entry which is preliminary data.</text>
</comment>
<protein>
    <submittedName>
        <fullName evidence="2">GDSL-like protein</fullName>
    </submittedName>
</protein>
<proteinExistence type="predicted"/>
<reference evidence="2 3" key="1">
    <citation type="submission" date="2009-01" db="EMBL/GenBank/DDBJ databases">
        <authorList>
            <person name="Fulton L."/>
            <person name="Clifton S."/>
            <person name="Chinwalla A.T."/>
            <person name="Mitreva M."/>
            <person name="Sodergren E."/>
            <person name="Weinstock G."/>
            <person name="Clifton S."/>
            <person name="Dooling D.J."/>
            <person name="Fulton B."/>
            <person name="Minx P."/>
            <person name="Pepin K.H."/>
            <person name="Johnson M."/>
            <person name="Bhonagiri V."/>
            <person name="Nash W.E."/>
            <person name="Mardis E.R."/>
            <person name="Wilson R.K."/>
        </authorList>
    </citation>
    <scope>NUCLEOTIDE SEQUENCE [LARGE SCALE GENOMIC DNA]</scope>
    <source>
        <strain evidence="2 3">ATCC 33806</strain>
    </source>
</reference>
<dbReference type="EMBL" id="ACEB01000046">
    <property type="protein sequence ID" value="EEG25819.1"/>
    <property type="molecule type" value="Genomic_DNA"/>
</dbReference>
<dbReference type="AlphaFoldDB" id="C0E6V9"/>
<evidence type="ECO:0000313" key="3">
    <source>
        <dbReference type="Proteomes" id="UP000006247"/>
    </source>
</evidence>
<evidence type="ECO:0000259" key="1">
    <source>
        <dbReference type="Pfam" id="PF13472"/>
    </source>
</evidence>
<dbReference type="InterPro" id="IPR013830">
    <property type="entry name" value="SGNH_hydro"/>
</dbReference>
<dbReference type="InterPro" id="IPR036514">
    <property type="entry name" value="SGNH_hydro_sf"/>
</dbReference>